<dbReference type="Proteomes" id="UP000245624">
    <property type="component" value="Unassembled WGS sequence"/>
</dbReference>
<accession>A0A317KYX3</accession>
<dbReference type="CDD" id="cd09859">
    <property type="entry name" value="PIN_53EXO"/>
    <property type="match status" value="1"/>
</dbReference>
<gene>
    <name evidence="8" type="ORF">DLJ74_09975</name>
</gene>
<organism evidence="8 9">
    <name type="scientific">Gracilibacillus dipsosauri</name>
    <dbReference type="NCBI Taxonomy" id="178340"/>
    <lineage>
        <taxon>Bacteria</taxon>
        <taxon>Bacillati</taxon>
        <taxon>Bacillota</taxon>
        <taxon>Bacilli</taxon>
        <taxon>Bacillales</taxon>
        <taxon>Bacillaceae</taxon>
        <taxon>Gracilibacillus</taxon>
    </lineage>
</organism>
<evidence type="ECO:0000313" key="9">
    <source>
        <dbReference type="Proteomes" id="UP000245624"/>
    </source>
</evidence>
<dbReference type="SMART" id="SM00475">
    <property type="entry name" value="53EXOc"/>
    <property type="match status" value="1"/>
</dbReference>
<dbReference type="Pfam" id="PF01367">
    <property type="entry name" value="5_3_exonuc"/>
    <property type="match status" value="1"/>
</dbReference>
<dbReference type="PANTHER" id="PTHR42646">
    <property type="entry name" value="FLAP ENDONUCLEASE XNI"/>
    <property type="match status" value="1"/>
</dbReference>
<dbReference type="FunFam" id="1.10.150.20:FF:000003">
    <property type="entry name" value="DNA polymerase I"/>
    <property type="match status" value="1"/>
</dbReference>
<keyword evidence="1" id="KW-0540">Nuclease</keyword>
<keyword evidence="6" id="KW-0472">Membrane</keyword>
<keyword evidence="2" id="KW-0378">Hydrolase</keyword>
<dbReference type="InterPro" id="IPR020046">
    <property type="entry name" value="5-3_exonucl_a-hlix_arch_N"/>
</dbReference>
<keyword evidence="6" id="KW-1133">Transmembrane helix</keyword>
<keyword evidence="3" id="KW-0238">DNA-binding</keyword>
<keyword evidence="8" id="KW-0255">Endonuclease</keyword>
<dbReference type="GO" id="GO:0017108">
    <property type="term" value="F:5'-flap endonuclease activity"/>
    <property type="evidence" value="ECO:0007669"/>
    <property type="project" value="InterPro"/>
</dbReference>
<dbReference type="SUPFAM" id="SSF88723">
    <property type="entry name" value="PIN domain-like"/>
    <property type="match status" value="1"/>
</dbReference>
<dbReference type="GO" id="GO:0003677">
    <property type="term" value="F:DNA binding"/>
    <property type="evidence" value="ECO:0007669"/>
    <property type="project" value="UniProtKB-KW"/>
</dbReference>
<reference evidence="8 9" key="1">
    <citation type="submission" date="2018-05" db="EMBL/GenBank/DDBJ databases">
        <title>Genomic analysis of Gracilibacillus dipsosauri DD1 reveals novel features of a salt-tolerant amylase.</title>
        <authorList>
            <person name="Deutch C.E."/>
            <person name="Yang S."/>
        </authorList>
    </citation>
    <scope>NUCLEOTIDE SEQUENCE [LARGE SCALE GENOMIC DNA]</scope>
    <source>
        <strain evidence="8 9">DD1</strain>
    </source>
</reference>
<dbReference type="InterPro" id="IPR038969">
    <property type="entry name" value="FEN"/>
</dbReference>
<dbReference type="Pfam" id="PF02739">
    <property type="entry name" value="5_3_exonuc_N"/>
    <property type="match status" value="1"/>
</dbReference>
<dbReference type="Gene3D" id="1.10.150.20">
    <property type="entry name" value="5' to 3' exonuclease, C-terminal subdomain"/>
    <property type="match status" value="1"/>
</dbReference>
<evidence type="ECO:0000256" key="3">
    <source>
        <dbReference type="ARBA" id="ARBA00023125"/>
    </source>
</evidence>
<dbReference type="InterPro" id="IPR002421">
    <property type="entry name" value="5-3_exonuclease"/>
</dbReference>
<evidence type="ECO:0000256" key="6">
    <source>
        <dbReference type="SAM" id="Phobius"/>
    </source>
</evidence>
<feature type="domain" description="5'-3' exonuclease" evidence="7">
    <location>
        <begin position="2"/>
        <end position="265"/>
    </location>
</feature>
<dbReference type="CDD" id="cd09898">
    <property type="entry name" value="H3TH_53EXO"/>
    <property type="match status" value="1"/>
</dbReference>
<dbReference type="SUPFAM" id="SSF47807">
    <property type="entry name" value="5' to 3' exonuclease, C-terminal subdomain"/>
    <property type="match status" value="1"/>
</dbReference>
<evidence type="ECO:0000256" key="5">
    <source>
        <dbReference type="ARBA" id="ARBA00050026"/>
    </source>
</evidence>
<dbReference type="OrthoDB" id="9806424at2"/>
<dbReference type="GO" id="GO:0008409">
    <property type="term" value="F:5'-3' exonuclease activity"/>
    <property type="evidence" value="ECO:0007669"/>
    <property type="project" value="InterPro"/>
</dbReference>
<dbReference type="InterPro" id="IPR036279">
    <property type="entry name" value="5-3_exonuclease_C_sf"/>
</dbReference>
<evidence type="ECO:0000313" key="8">
    <source>
        <dbReference type="EMBL" id="PWU68742.1"/>
    </source>
</evidence>
<dbReference type="AlphaFoldDB" id="A0A317KYX3"/>
<proteinExistence type="predicted"/>
<feature type="transmembrane region" description="Helical" evidence="6">
    <location>
        <begin position="6"/>
        <end position="30"/>
    </location>
</feature>
<keyword evidence="9" id="KW-1185">Reference proteome</keyword>
<dbReference type="InterPro" id="IPR029060">
    <property type="entry name" value="PIN-like_dom_sf"/>
</dbReference>
<dbReference type="InterPro" id="IPR020045">
    <property type="entry name" value="DNA_polI_H3TH"/>
</dbReference>
<dbReference type="SMART" id="SM00279">
    <property type="entry name" value="HhH2"/>
    <property type="match status" value="1"/>
</dbReference>
<evidence type="ECO:0000256" key="1">
    <source>
        <dbReference type="ARBA" id="ARBA00022722"/>
    </source>
</evidence>
<evidence type="ECO:0000256" key="4">
    <source>
        <dbReference type="ARBA" id="ARBA00049957"/>
    </source>
</evidence>
<dbReference type="GO" id="GO:0033567">
    <property type="term" value="P:DNA replication, Okazaki fragment processing"/>
    <property type="evidence" value="ECO:0007669"/>
    <property type="project" value="InterPro"/>
</dbReference>
<evidence type="ECO:0000256" key="2">
    <source>
        <dbReference type="ARBA" id="ARBA00022801"/>
    </source>
</evidence>
<comment type="caution">
    <text evidence="8">The sequence shown here is derived from an EMBL/GenBank/DDBJ whole genome shotgun (WGS) entry which is preliminary data.</text>
</comment>
<dbReference type="RefSeq" id="WP_109984342.1">
    <property type="nucleotide sequence ID" value="NZ_JAJUIE010000007.1"/>
</dbReference>
<evidence type="ECO:0000259" key="7">
    <source>
        <dbReference type="SMART" id="SM00475"/>
    </source>
</evidence>
<sequence length="292" mass="33190">MNKQHVLIVDGMALLFRGFFATAFTGNFMVNSKGIPRNGLFGFLNYFTNAIETFAPSHVVCCWDMGSQTFRNELYDNYKSNRDTPPEELIPQFDLAKEIVSAFDIPNVGVVGYEADDCIGTLAKRLQEEFVVTIVSGDQDLLQLVDRQINVAIMKKGQGNYEVYTMDNFYEKKSLSPLQIIDLKGLMGDSSDNYPGVKGIGEKTALKLLDQYGSIDRLLEEKDSLPKGMQKKLEQYKEDLMISRKLAAIMTDVPIEFAIETAIWKRDRSTIETYLIEELEFNNPVRWLKNLS</sequence>
<protein>
    <recommendedName>
        <fullName evidence="5">5'-3' exonuclease</fullName>
    </recommendedName>
</protein>
<dbReference type="Gene3D" id="3.40.50.1010">
    <property type="entry name" value="5'-nuclease"/>
    <property type="match status" value="1"/>
</dbReference>
<keyword evidence="6" id="KW-0812">Transmembrane</keyword>
<dbReference type="EMBL" id="QGTD01000008">
    <property type="protein sequence ID" value="PWU68742.1"/>
    <property type="molecule type" value="Genomic_DNA"/>
</dbReference>
<comment type="function">
    <text evidence="4">5'-3' exonuclease acting preferentially on double-stranded DNA.</text>
</comment>
<dbReference type="InterPro" id="IPR008918">
    <property type="entry name" value="HhH2"/>
</dbReference>
<dbReference type="PANTHER" id="PTHR42646:SF2">
    <property type="entry name" value="5'-3' EXONUCLEASE FAMILY PROTEIN"/>
    <property type="match status" value="1"/>
</dbReference>
<name>A0A317KYX3_9BACI</name>